<reference evidence="2 3" key="1">
    <citation type="journal article" date="2018" name="Front. Microbiol.">
        <title>Prospects for Fungal Bioremediation of Acidic Radioactive Waste Sites: Characterization and Genome Sequence of Rhodotorula taiwanensis MD1149.</title>
        <authorList>
            <person name="Tkavc R."/>
            <person name="Matrosova V.Y."/>
            <person name="Grichenko O.E."/>
            <person name="Gostincar C."/>
            <person name="Volpe R.P."/>
            <person name="Klimenkova P."/>
            <person name="Gaidamakova E.K."/>
            <person name="Zhou C.E."/>
            <person name="Stewart B.J."/>
            <person name="Lyman M.G."/>
            <person name="Malfatti S.A."/>
            <person name="Rubinfeld B."/>
            <person name="Courtot M."/>
            <person name="Singh J."/>
            <person name="Dalgard C.L."/>
            <person name="Hamilton T."/>
            <person name="Frey K.G."/>
            <person name="Gunde-Cimerman N."/>
            <person name="Dugan L."/>
            <person name="Daly M.J."/>
        </authorList>
    </citation>
    <scope>NUCLEOTIDE SEQUENCE [LARGE SCALE GENOMIC DNA]</scope>
    <source>
        <strain evidence="2 3">MD1149</strain>
    </source>
</reference>
<name>A0A2S5B513_9BASI</name>
<organism evidence="2 3">
    <name type="scientific">Rhodotorula taiwanensis</name>
    <dbReference type="NCBI Taxonomy" id="741276"/>
    <lineage>
        <taxon>Eukaryota</taxon>
        <taxon>Fungi</taxon>
        <taxon>Dikarya</taxon>
        <taxon>Basidiomycota</taxon>
        <taxon>Pucciniomycotina</taxon>
        <taxon>Microbotryomycetes</taxon>
        <taxon>Sporidiobolales</taxon>
        <taxon>Sporidiobolaceae</taxon>
        <taxon>Rhodotorula</taxon>
    </lineage>
</organism>
<feature type="compositionally biased region" description="Polar residues" evidence="1">
    <location>
        <begin position="20"/>
        <end position="33"/>
    </location>
</feature>
<feature type="region of interest" description="Disordered" evidence="1">
    <location>
        <begin position="17"/>
        <end position="64"/>
    </location>
</feature>
<dbReference type="Proteomes" id="UP000237144">
    <property type="component" value="Unassembled WGS sequence"/>
</dbReference>
<evidence type="ECO:0000313" key="2">
    <source>
        <dbReference type="EMBL" id="POY71872.1"/>
    </source>
</evidence>
<feature type="compositionally biased region" description="Polar residues" evidence="1">
    <location>
        <begin position="293"/>
        <end position="304"/>
    </location>
</feature>
<proteinExistence type="predicted"/>
<feature type="compositionally biased region" description="Polar residues" evidence="1">
    <location>
        <begin position="164"/>
        <end position="174"/>
    </location>
</feature>
<dbReference type="OrthoDB" id="2535845at2759"/>
<comment type="caution">
    <text evidence="2">The sequence shown here is derived from an EMBL/GenBank/DDBJ whole genome shotgun (WGS) entry which is preliminary data.</text>
</comment>
<evidence type="ECO:0000256" key="1">
    <source>
        <dbReference type="SAM" id="MobiDB-lite"/>
    </source>
</evidence>
<gene>
    <name evidence="2" type="ORF">BMF94_5233</name>
</gene>
<feature type="compositionally biased region" description="Low complexity" evidence="1">
    <location>
        <begin position="193"/>
        <end position="206"/>
    </location>
</feature>
<protein>
    <submittedName>
        <fullName evidence="2">Uncharacterized protein</fullName>
    </submittedName>
</protein>
<dbReference type="EMBL" id="PJQD01000072">
    <property type="protein sequence ID" value="POY71872.1"/>
    <property type="molecule type" value="Genomic_DNA"/>
</dbReference>
<feature type="region of interest" description="Disordered" evidence="1">
    <location>
        <begin position="164"/>
        <end position="212"/>
    </location>
</feature>
<keyword evidence="3" id="KW-1185">Reference proteome</keyword>
<feature type="compositionally biased region" description="Polar residues" evidence="1">
    <location>
        <begin position="181"/>
        <end position="192"/>
    </location>
</feature>
<dbReference type="AlphaFoldDB" id="A0A2S5B513"/>
<evidence type="ECO:0000313" key="3">
    <source>
        <dbReference type="Proteomes" id="UP000237144"/>
    </source>
</evidence>
<feature type="region of interest" description="Disordered" evidence="1">
    <location>
        <begin position="286"/>
        <end position="342"/>
    </location>
</feature>
<sequence>MARSLFAVYRDDMAVAGPSNAFNPASATLTNKPSSRRQDDAQPLTATRRGLGTREKENDNPFGAPALGKAAFKKGDGPLKVAKSGEGSSRAPVRRGLGASAKVGLQIARPSTNGICTGSLRTRVLPDLPPLPVDSAATGPSVSIVGGDHDSASEVLPVVEITTGETHSAESSPRGSCDRSYASTTDSGYAQSPTPRARTRPAAPATSPVGDVDGAEIDISLVGEERPIDVADANRRARALTESPLAEVTQAFTGLGGFSVANMSPSPAAPPAFARSNLVHPAQYRPSLLRHPSSPTRKTASSSAAAGLRTARPPPTGTTKKIKPGQTVASAPKAAPKRTMRL</sequence>
<accession>A0A2S5B513</accession>